<sequence length="383" mass="41935">MRLPRDSVGVPTTAAVSSLLLRSSSPSSSLSSCKLLGNKENVQPPEGNGSGGGASESSTAANLLWLLDFRLDNLLPNDGNSADKMAPIQVNKDSTNDPVSTNISSGGSAGRSGTAPPAVKPPYTYTELIEQALSEKGPLTVAEIYRWISERFPYFKANDDRWKNSVRHNLSISPHFRKSVKARTGTGHLWTLALPPSARTIAANLAQKAKENNVQSEEVQDEVARACMELLRAEGSPIVQSTEYEPSHQDDRNSPLTFERAAELMLAESGAGNCEGRVHVEFLARPLQLLAHMENGSCSPEFLNPIPRDELMEESGLFSIEDPFNSEMEDPHQNNQCQIQVVTDDHQMQTEEVNFDAFPHAVNDATSMLFGDDYPLSYSYEIL</sequence>
<evidence type="ECO:0000256" key="7">
    <source>
        <dbReference type="SAM" id="MobiDB-lite"/>
    </source>
</evidence>
<gene>
    <name evidence="9" type="ORF">DGAL_LOCUS2660</name>
</gene>
<evidence type="ECO:0000256" key="2">
    <source>
        <dbReference type="ARBA" id="ARBA00023015"/>
    </source>
</evidence>
<keyword evidence="5 6" id="KW-0539">Nucleus</keyword>
<dbReference type="PROSITE" id="PS50039">
    <property type="entry name" value="FORK_HEAD_3"/>
    <property type="match status" value="1"/>
</dbReference>
<evidence type="ECO:0000256" key="5">
    <source>
        <dbReference type="ARBA" id="ARBA00023242"/>
    </source>
</evidence>
<keyword evidence="3 6" id="KW-0238">DNA-binding</keyword>
<dbReference type="PROSITE" id="PS51257">
    <property type="entry name" value="PROKAR_LIPOPROTEIN"/>
    <property type="match status" value="1"/>
</dbReference>
<reference evidence="9" key="1">
    <citation type="submission" date="2021-11" db="EMBL/GenBank/DDBJ databases">
        <authorList>
            <person name="Schell T."/>
        </authorList>
    </citation>
    <scope>NUCLEOTIDE SEQUENCE</scope>
    <source>
        <strain evidence="9">M5</strain>
    </source>
</reference>
<evidence type="ECO:0000256" key="3">
    <source>
        <dbReference type="ARBA" id="ARBA00023125"/>
    </source>
</evidence>
<feature type="DNA-binding region" description="Fork-head" evidence="6">
    <location>
        <begin position="120"/>
        <end position="192"/>
    </location>
</feature>
<dbReference type="InterPro" id="IPR047119">
    <property type="entry name" value="FOXN2/3-like"/>
</dbReference>
<dbReference type="PROSITE" id="PS00658">
    <property type="entry name" value="FORK_HEAD_2"/>
    <property type="match status" value="1"/>
</dbReference>
<feature type="domain" description="Fork-head" evidence="8">
    <location>
        <begin position="120"/>
        <end position="192"/>
    </location>
</feature>
<evidence type="ECO:0000256" key="6">
    <source>
        <dbReference type="PROSITE-ProRule" id="PRU00089"/>
    </source>
</evidence>
<dbReference type="InterPro" id="IPR030456">
    <property type="entry name" value="TF_fork_head_CS_2"/>
</dbReference>
<keyword evidence="10" id="KW-1185">Reference proteome</keyword>
<feature type="region of interest" description="Disordered" evidence="7">
    <location>
        <begin position="21"/>
        <end position="56"/>
    </location>
</feature>
<dbReference type="PRINTS" id="PR00053">
    <property type="entry name" value="FORKHEAD"/>
</dbReference>
<feature type="compositionally biased region" description="Low complexity" evidence="7">
    <location>
        <begin position="21"/>
        <end position="36"/>
    </location>
</feature>
<name>A0A8J2RDH2_9CRUS</name>
<protein>
    <recommendedName>
        <fullName evidence="8">Fork-head domain-containing protein</fullName>
    </recommendedName>
</protein>
<accession>A0A8J2RDH2</accession>
<dbReference type="OrthoDB" id="5954824at2759"/>
<comment type="caution">
    <text evidence="9">The sequence shown here is derived from an EMBL/GenBank/DDBJ whole genome shotgun (WGS) entry which is preliminary data.</text>
</comment>
<dbReference type="GO" id="GO:0003700">
    <property type="term" value="F:DNA-binding transcription factor activity"/>
    <property type="evidence" value="ECO:0007669"/>
    <property type="project" value="InterPro"/>
</dbReference>
<organism evidence="9 10">
    <name type="scientific">Daphnia galeata</name>
    <dbReference type="NCBI Taxonomy" id="27404"/>
    <lineage>
        <taxon>Eukaryota</taxon>
        <taxon>Metazoa</taxon>
        <taxon>Ecdysozoa</taxon>
        <taxon>Arthropoda</taxon>
        <taxon>Crustacea</taxon>
        <taxon>Branchiopoda</taxon>
        <taxon>Diplostraca</taxon>
        <taxon>Cladocera</taxon>
        <taxon>Anomopoda</taxon>
        <taxon>Daphniidae</taxon>
        <taxon>Daphnia</taxon>
    </lineage>
</organism>
<dbReference type="InterPro" id="IPR001766">
    <property type="entry name" value="Fork_head_dom"/>
</dbReference>
<feature type="compositionally biased region" description="Polar residues" evidence="7">
    <location>
        <begin position="91"/>
        <end position="103"/>
    </location>
</feature>
<evidence type="ECO:0000313" key="9">
    <source>
        <dbReference type="EMBL" id="CAH0100430.1"/>
    </source>
</evidence>
<dbReference type="Gene3D" id="1.10.10.10">
    <property type="entry name" value="Winged helix-like DNA-binding domain superfamily/Winged helix DNA-binding domain"/>
    <property type="match status" value="1"/>
</dbReference>
<dbReference type="SUPFAM" id="SSF46785">
    <property type="entry name" value="Winged helix' DNA-binding domain"/>
    <property type="match status" value="1"/>
</dbReference>
<dbReference type="InterPro" id="IPR036390">
    <property type="entry name" value="WH_DNA-bd_sf"/>
</dbReference>
<dbReference type="CDD" id="cd00059">
    <property type="entry name" value="FH_FOX"/>
    <property type="match status" value="1"/>
</dbReference>
<dbReference type="PANTHER" id="PTHR13962">
    <property type="entry name" value="FORKHEAD BOX PROTEIN N3-LIKE PROTEIN-RELATED"/>
    <property type="match status" value="1"/>
</dbReference>
<dbReference type="GO" id="GO:0000987">
    <property type="term" value="F:cis-regulatory region sequence-specific DNA binding"/>
    <property type="evidence" value="ECO:0007669"/>
    <property type="project" value="TreeGrafter"/>
</dbReference>
<dbReference type="PANTHER" id="PTHR13962:SF17">
    <property type="entry name" value="FORKHEAD BOX PROTEIN N4"/>
    <property type="match status" value="1"/>
</dbReference>
<keyword evidence="2" id="KW-0805">Transcription regulation</keyword>
<evidence type="ECO:0000313" key="10">
    <source>
        <dbReference type="Proteomes" id="UP000789390"/>
    </source>
</evidence>
<evidence type="ECO:0000256" key="4">
    <source>
        <dbReference type="ARBA" id="ARBA00023163"/>
    </source>
</evidence>
<dbReference type="SMART" id="SM00339">
    <property type="entry name" value="FH"/>
    <property type="match status" value="1"/>
</dbReference>
<keyword evidence="4" id="KW-0804">Transcription</keyword>
<evidence type="ECO:0000259" key="8">
    <source>
        <dbReference type="PROSITE" id="PS50039"/>
    </source>
</evidence>
<feature type="region of interest" description="Disordered" evidence="7">
    <location>
        <begin position="82"/>
        <end position="118"/>
    </location>
</feature>
<dbReference type="InterPro" id="IPR036388">
    <property type="entry name" value="WH-like_DNA-bd_sf"/>
</dbReference>
<evidence type="ECO:0000256" key="1">
    <source>
        <dbReference type="ARBA" id="ARBA00004123"/>
    </source>
</evidence>
<dbReference type="AlphaFoldDB" id="A0A8J2RDH2"/>
<dbReference type="EMBL" id="CAKKLH010000035">
    <property type="protein sequence ID" value="CAH0100430.1"/>
    <property type="molecule type" value="Genomic_DNA"/>
</dbReference>
<proteinExistence type="predicted"/>
<comment type="subcellular location">
    <subcellularLocation>
        <location evidence="1 6">Nucleus</location>
    </subcellularLocation>
</comment>
<dbReference type="Proteomes" id="UP000789390">
    <property type="component" value="Unassembled WGS sequence"/>
</dbReference>
<dbReference type="GO" id="GO:0005634">
    <property type="term" value="C:nucleus"/>
    <property type="evidence" value="ECO:0007669"/>
    <property type="project" value="UniProtKB-SubCell"/>
</dbReference>
<dbReference type="Pfam" id="PF00250">
    <property type="entry name" value="Forkhead"/>
    <property type="match status" value="1"/>
</dbReference>